<keyword evidence="1" id="KW-0812">Transmembrane</keyword>
<accession>A0A5B6V136</accession>
<dbReference type="EMBL" id="SMMG02000009">
    <property type="protein sequence ID" value="KAA3462845.1"/>
    <property type="molecule type" value="Genomic_DNA"/>
</dbReference>
<gene>
    <name evidence="2" type="ORF">EPI10_029295</name>
</gene>
<dbReference type="Proteomes" id="UP000325315">
    <property type="component" value="Unassembled WGS sequence"/>
</dbReference>
<name>A0A5B6V136_9ROSI</name>
<evidence type="ECO:0000313" key="3">
    <source>
        <dbReference type="Proteomes" id="UP000325315"/>
    </source>
</evidence>
<proteinExistence type="predicted"/>
<feature type="transmembrane region" description="Helical" evidence="1">
    <location>
        <begin position="6"/>
        <end position="26"/>
    </location>
</feature>
<sequence>MAACYLSWLARILIILTTILLFFSLIGEAKPIWQRKCEEFTDCDGYCRRIGFSGGAYQPLLLKFCCCNQ</sequence>
<keyword evidence="1" id="KW-1133">Transmembrane helix</keyword>
<evidence type="ECO:0000313" key="2">
    <source>
        <dbReference type="EMBL" id="KAA3462845.1"/>
    </source>
</evidence>
<comment type="caution">
    <text evidence="2">The sequence shown here is derived from an EMBL/GenBank/DDBJ whole genome shotgun (WGS) entry which is preliminary data.</text>
</comment>
<dbReference type="AlphaFoldDB" id="A0A5B6V136"/>
<protein>
    <submittedName>
        <fullName evidence="2">Uncharacterized protein</fullName>
    </submittedName>
</protein>
<reference evidence="3" key="1">
    <citation type="journal article" date="2019" name="Plant Biotechnol. J.">
        <title>Genome sequencing of the Australian wild diploid species Gossypium australe highlights disease resistance and delayed gland morphogenesis.</title>
        <authorList>
            <person name="Cai Y."/>
            <person name="Cai X."/>
            <person name="Wang Q."/>
            <person name="Wang P."/>
            <person name="Zhang Y."/>
            <person name="Cai C."/>
            <person name="Xu Y."/>
            <person name="Wang K."/>
            <person name="Zhou Z."/>
            <person name="Wang C."/>
            <person name="Geng S."/>
            <person name="Li B."/>
            <person name="Dong Q."/>
            <person name="Hou Y."/>
            <person name="Wang H."/>
            <person name="Ai P."/>
            <person name="Liu Z."/>
            <person name="Yi F."/>
            <person name="Sun M."/>
            <person name="An G."/>
            <person name="Cheng J."/>
            <person name="Zhang Y."/>
            <person name="Shi Q."/>
            <person name="Xie Y."/>
            <person name="Shi X."/>
            <person name="Chang Y."/>
            <person name="Huang F."/>
            <person name="Chen Y."/>
            <person name="Hong S."/>
            <person name="Mi L."/>
            <person name="Sun Q."/>
            <person name="Zhang L."/>
            <person name="Zhou B."/>
            <person name="Peng R."/>
            <person name="Zhang X."/>
            <person name="Liu F."/>
        </authorList>
    </citation>
    <scope>NUCLEOTIDE SEQUENCE [LARGE SCALE GENOMIC DNA]</scope>
    <source>
        <strain evidence="3">cv. PA1801</strain>
    </source>
</reference>
<evidence type="ECO:0000256" key="1">
    <source>
        <dbReference type="SAM" id="Phobius"/>
    </source>
</evidence>
<organism evidence="2 3">
    <name type="scientific">Gossypium australe</name>
    <dbReference type="NCBI Taxonomy" id="47621"/>
    <lineage>
        <taxon>Eukaryota</taxon>
        <taxon>Viridiplantae</taxon>
        <taxon>Streptophyta</taxon>
        <taxon>Embryophyta</taxon>
        <taxon>Tracheophyta</taxon>
        <taxon>Spermatophyta</taxon>
        <taxon>Magnoliopsida</taxon>
        <taxon>eudicotyledons</taxon>
        <taxon>Gunneridae</taxon>
        <taxon>Pentapetalae</taxon>
        <taxon>rosids</taxon>
        <taxon>malvids</taxon>
        <taxon>Malvales</taxon>
        <taxon>Malvaceae</taxon>
        <taxon>Malvoideae</taxon>
        <taxon>Gossypium</taxon>
    </lineage>
</organism>
<keyword evidence="3" id="KW-1185">Reference proteome</keyword>
<dbReference type="OrthoDB" id="1722366at2759"/>
<keyword evidence="1" id="KW-0472">Membrane</keyword>